<name>A0A941IL64_9ACTN</name>
<dbReference type="AlphaFoldDB" id="A0A941IL64"/>
<dbReference type="Proteomes" id="UP000676325">
    <property type="component" value="Unassembled WGS sequence"/>
</dbReference>
<organism evidence="2 3">
    <name type="scientific">Actinospica acidithermotolerans</name>
    <dbReference type="NCBI Taxonomy" id="2828514"/>
    <lineage>
        <taxon>Bacteria</taxon>
        <taxon>Bacillati</taxon>
        <taxon>Actinomycetota</taxon>
        <taxon>Actinomycetes</taxon>
        <taxon>Catenulisporales</taxon>
        <taxon>Actinospicaceae</taxon>
        <taxon>Actinospica</taxon>
    </lineage>
</organism>
<keyword evidence="3" id="KW-1185">Reference proteome</keyword>
<dbReference type="EMBL" id="JAGSOH010000065">
    <property type="protein sequence ID" value="MBR7828748.1"/>
    <property type="molecule type" value="Genomic_DNA"/>
</dbReference>
<keyword evidence="1" id="KW-0175">Coiled coil</keyword>
<evidence type="ECO:0000313" key="3">
    <source>
        <dbReference type="Proteomes" id="UP000676325"/>
    </source>
</evidence>
<feature type="coiled-coil region" evidence="1">
    <location>
        <begin position="159"/>
        <end position="192"/>
    </location>
</feature>
<reference evidence="2" key="1">
    <citation type="submission" date="2021-04" db="EMBL/GenBank/DDBJ databases">
        <title>Genome based classification of Actinospica acidithermotolerans sp. nov., an actinobacterium isolated from an Indonesian hot spring.</title>
        <authorList>
            <person name="Kusuma A.B."/>
            <person name="Putra K.E."/>
            <person name="Nafisah S."/>
            <person name="Loh J."/>
            <person name="Nouioui I."/>
            <person name="Goodfellow M."/>
        </authorList>
    </citation>
    <scope>NUCLEOTIDE SEQUENCE</scope>
    <source>
        <strain evidence="2">MGRD01-02</strain>
    </source>
</reference>
<accession>A0A941IL64</accession>
<gene>
    <name evidence="2" type="ORF">KDK95_20735</name>
</gene>
<dbReference type="RefSeq" id="WP_212519884.1">
    <property type="nucleotide sequence ID" value="NZ_JAGSOH010000065.1"/>
</dbReference>
<evidence type="ECO:0000313" key="2">
    <source>
        <dbReference type="EMBL" id="MBR7828748.1"/>
    </source>
</evidence>
<comment type="caution">
    <text evidence="2">The sequence shown here is derived from an EMBL/GenBank/DDBJ whole genome shotgun (WGS) entry which is preliminary data.</text>
</comment>
<evidence type="ECO:0000256" key="1">
    <source>
        <dbReference type="SAM" id="Coils"/>
    </source>
</evidence>
<sequence>MATDENNIVTTGNGNGAKYALESAPIETGQVLYSITRLTRSGEAIPVGKLTIGPDTSLKPQPGLLSVYFGEGNPDVRHERTDVPLVGASMYLVNRKRINPEEMGEDGENLTFHYSMAPTHMQRFSLSNEAKEQRRAAAMVAAIVKHYQARPDLEEIAKAADHKRDLARLESARKLEQELQAKIAEVGEAYKRTLAGLNLSLADLTEEITVLELITGATAEDPQTGTETE</sequence>
<protein>
    <submittedName>
        <fullName evidence="2">Uncharacterized protein</fullName>
    </submittedName>
</protein>
<proteinExistence type="predicted"/>